<proteinExistence type="predicted"/>
<reference evidence="1 2" key="1">
    <citation type="submission" date="2014-11" db="EMBL/GenBank/DDBJ databases">
        <title>Genome sequence of Flavihumibacter solisilvae 3-3.</title>
        <authorList>
            <person name="Zhou G."/>
            <person name="Li M."/>
            <person name="Wang G."/>
        </authorList>
    </citation>
    <scope>NUCLEOTIDE SEQUENCE [LARGE SCALE GENOMIC DNA]</scope>
    <source>
        <strain evidence="1 2">3-3</strain>
    </source>
</reference>
<dbReference type="OrthoDB" id="9761875at2"/>
<evidence type="ECO:0000313" key="1">
    <source>
        <dbReference type="EMBL" id="KIC94039.1"/>
    </source>
</evidence>
<dbReference type="RefSeq" id="WP_039140578.1">
    <property type="nucleotide sequence ID" value="NZ_JSVC01000015.1"/>
</dbReference>
<dbReference type="PROSITE" id="PS51257">
    <property type="entry name" value="PROKAR_LIPOPROTEIN"/>
    <property type="match status" value="1"/>
</dbReference>
<evidence type="ECO:0008006" key="3">
    <source>
        <dbReference type="Google" id="ProtNLM"/>
    </source>
</evidence>
<dbReference type="Proteomes" id="UP000031408">
    <property type="component" value="Unassembled WGS sequence"/>
</dbReference>
<protein>
    <recommendedName>
        <fullName evidence="3">Lipoprotein</fullName>
    </recommendedName>
</protein>
<accession>A0A0C1IUA2</accession>
<sequence length="155" mass="17543">MTRLRPKNFLWLFTIILISGCSYDVVKTEPESFDDKSPVTIFANANGGNKGLLNFNGPVYVHLGLITDSSINPNHWRYVKFSWGSEDEQARAKPAGNNKWSYTIPNIRSFFGVPEKEKILQLAVLFRQGGCIDTFCLALRNVDRTDIFLPVKGEK</sequence>
<keyword evidence="2" id="KW-1185">Reference proteome</keyword>
<dbReference type="EMBL" id="JSVC01000015">
    <property type="protein sequence ID" value="KIC94039.1"/>
    <property type="molecule type" value="Genomic_DNA"/>
</dbReference>
<comment type="caution">
    <text evidence="1">The sequence shown here is derived from an EMBL/GenBank/DDBJ whole genome shotgun (WGS) entry which is preliminary data.</text>
</comment>
<name>A0A0C1IUA2_9BACT</name>
<evidence type="ECO:0000313" key="2">
    <source>
        <dbReference type="Proteomes" id="UP000031408"/>
    </source>
</evidence>
<organism evidence="1 2">
    <name type="scientific">Flavihumibacter solisilvae</name>
    <dbReference type="NCBI Taxonomy" id="1349421"/>
    <lineage>
        <taxon>Bacteria</taxon>
        <taxon>Pseudomonadati</taxon>
        <taxon>Bacteroidota</taxon>
        <taxon>Chitinophagia</taxon>
        <taxon>Chitinophagales</taxon>
        <taxon>Chitinophagaceae</taxon>
        <taxon>Flavihumibacter</taxon>
    </lineage>
</organism>
<dbReference type="STRING" id="1349421.OI18_13585"/>
<dbReference type="AlphaFoldDB" id="A0A0C1IUA2"/>
<gene>
    <name evidence="1" type="ORF">OI18_13585</name>
</gene>